<dbReference type="InterPro" id="IPR035994">
    <property type="entry name" value="Nucleoside_phosphorylase_sf"/>
</dbReference>
<sequence length="158" mass="17121">MPQLPPLGNRHVIIVMAAEAEYGPHLKARFTRFMTGVGPVEAAMELTAAMATLAQQERLPNLVVPLGFERGITPFLDLPATQPLPLRIPGIPEASLSTGANIALGAAFEAIDADVSDTSNTPRRALDRRRSSSLARKPSISKEIPHINEVFEWHVTPL</sequence>
<dbReference type="Gene3D" id="3.40.50.1580">
    <property type="entry name" value="Nucleoside phosphorylase domain"/>
    <property type="match status" value="2"/>
</dbReference>
<evidence type="ECO:0000313" key="1">
    <source>
        <dbReference type="EMBL" id="MBB3139355.1"/>
    </source>
</evidence>
<reference evidence="1 2" key="1">
    <citation type="submission" date="2020-08" db="EMBL/GenBank/DDBJ databases">
        <title>Genomic Encyclopedia of Type Strains, Phase III (KMG-III): the genomes of soil and plant-associated and newly described type strains.</title>
        <authorList>
            <person name="Whitman W."/>
        </authorList>
    </citation>
    <scope>NUCLEOTIDE SEQUENCE [LARGE SCALE GENOMIC DNA]</scope>
    <source>
        <strain evidence="1 2">CECT 5995</strain>
    </source>
</reference>
<dbReference type="Proteomes" id="UP000525987">
    <property type="component" value="Unassembled WGS sequence"/>
</dbReference>
<dbReference type="AlphaFoldDB" id="A0A7W5G3X9"/>
<keyword evidence="2" id="KW-1185">Reference proteome</keyword>
<protein>
    <submittedName>
        <fullName evidence="1">Adenosylhomocysteine nucleosidase</fullName>
        <ecNumber evidence="1">3.2.2.9</ecNumber>
    </submittedName>
</protein>
<dbReference type="EC" id="3.2.2.9" evidence="1"/>
<dbReference type="EMBL" id="JACHXM010000001">
    <property type="protein sequence ID" value="MBB3139355.1"/>
    <property type="molecule type" value="Genomic_DNA"/>
</dbReference>
<comment type="caution">
    <text evidence="1">The sequence shown here is derived from an EMBL/GenBank/DDBJ whole genome shotgun (WGS) entry which is preliminary data.</text>
</comment>
<organism evidence="1 2">
    <name type="scientific">Halomonas organivorans</name>
    <dbReference type="NCBI Taxonomy" id="257772"/>
    <lineage>
        <taxon>Bacteria</taxon>
        <taxon>Pseudomonadati</taxon>
        <taxon>Pseudomonadota</taxon>
        <taxon>Gammaproteobacteria</taxon>
        <taxon>Oceanospirillales</taxon>
        <taxon>Halomonadaceae</taxon>
        <taxon>Halomonas</taxon>
    </lineage>
</organism>
<gene>
    <name evidence="1" type="ORF">FHR96_000201</name>
</gene>
<dbReference type="GO" id="GO:0009116">
    <property type="term" value="P:nucleoside metabolic process"/>
    <property type="evidence" value="ECO:0007669"/>
    <property type="project" value="InterPro"/>
</dbReference>
<accession>A0A7W5G3X9</accession>
<dbReference type="RefSeq" id="WP_379813027.1">
    <property type="nucleotide sequence ID" value="NZ_JBHUJL010000001.1"/>
</dbReference>
<dbReference type="GO" id="GO:0008782">
    <property type="term" value="F:adenosylhomocysteine nucleosidase activity"/>
    <property type="evidence" value="ECO:0007669"/>
    <property type="project" value="UniProtKB-EC"/>
</dbReference>
<keyword evidence="1" id="KW-0378">Hydrolase</keyword>
<name>A0A7W5G3X9_9GAMM</name>
<evidence type="ECO:0000313" key="2">
    <source>
        <dbReference type="Proteomes" id="UP000525987"/>
    </source>
</evidence>
<keyword evidence="1" id="KW-0326">Glycosidase</keyword>
<proteinExistence type="predicted"/>